<accession>A0ABY8L9U1</accession>
<dbReference type="Proteomes" id="UP001232001">
    <property type="component" value="Chromosome"/>
</dbReference>
<dbReference type="InterPro" id="IPR006624">
    <property type="entry name" value="Beta-propeller_rpt_TECPR"/>
</dbReference>
<proteinExistence type="predicted"/>
<protein>
    <recommendedName>
        <fullName evidence="3">Photosynthesis system II assembly factor Ycf48/Hcf136-like domain-containing protein</fullName>
    </recommendedName>
</protein>
<keyword evidence="2" id="KW-1185">Reference proteome</keyword>
<reference evidence="1 2" key="1">
    <citation type="submission" date="2023-04" db="EMBL/GenBank/DDBJ databases">
        <title>Tenacibaculum tangerinum sp. nov., isolated from sea tidal flat of South Korea.</title>
        <authorList>
            <person name="Lee S.H."/>
            <person name="Kim J.-J."/>
        </authorList>
    </citation>
    <scope>NUCLEOTIDE SEQUENCE [LARGE SCALE GENOMIC DNA]</scope>
    <source>
        <strain evidence="1 2">GRR-S3-23</strain>
    </source>
</reference>
<gene>
    <name evidence="1" type="ORF">P8625_07705</name>
</gene>
<dbReference type="EMBL" id="CP122539">
    <property type="protein sequence ID" value="WGH77010.1"/>
    <property type="molecule type" value="Genomic_DNA"/>
</dbReference>
<dbReference type="PROSITE" id="PS51257">
    <property type="entry name" value="PROKAR_LIPOPROTEIN"/>
    <property type="match status" value="1"/>
</dbReference>
<dbReference type="SMART" id="SM00706">
    <property type="entry name" value="TECPR"/>
    <property type="match status" value="3"/>
</dbReference>
<evidence type="ECO:0008006" key="3">
    <source>
        <dbReference type="Google" id="ProtNLM"/>
    </source>
</evidence>
<evidence type="ECO:0000313" key="1">
    <source>
        <dbReference type="EMBL" id="WGH77010.1"/>
    </source>
</evidence>
<dbReference type="RefSeq" id="WP_279652866.1">
    <property type="nucleotide sequence ID" value="NZ_CP122539.1"/>
</dbReference>
<evidence type="ECO:0000313" key="2">
    <source>
        <dbReference type="Proteomes" id="UP001232001"/>
    </source>
</evidence>
<sequence length="317" mass="36270">MKKLVLIIFVTIGLLACKEEESIITENDALNILQDNKTPQESKIFDSDIITEAQFDYMYSLPSYNIEELKRELEKLSHVASLRSGNVWGIGLSNHVYKWNGTYWYQPNTAARLKFVEVSKLNDGSVWGIGLNNHVYRWNGQHWYQPNTAARLYFISPQSSMVAFGIGGEGKLFITTNGGINWLRFTNVERATWISSGDFLHPLTIKIDDDKLSQFNVFTSVFDAIITPYTYGRRHSSMTVEGGLWSIDWHYRVYKSLDGVSLLQPNPAARLRQISSNNSDIAWGIDLENKVYKTENSGEWWFQPNSAARLQYVSAAW</sequence>
<name>A0ABY8L9U1_9FLAO</name>
<dbReference type="Pfam" id="PF19193">
    <property type="entry name" value="Tectonin"/>
    <property type="match status" value="1"/>
</dbReference>
<organism evidence="1 2">
    <name type="scientific">Tenacibaculum tangerinum</name>
    <dbReference type="NCBI Taxonomy" id="3038772"/>
    <lineage>
        <taxon>Bacteria</taxon>
        <taxon>Pseudomonadati</taxon>
        <taxon>Bacteroidota</taxon>
        <taxon>Flavobacteriia</taxon>
        <taxon>Flavobacteriales</taxon>
        <taxon>Flavobacteriaceae</taxon>
        <taxon>Tenacibaculum</taxon>
    </lineage>
</organism>